<feature type="transmembrane region" description="Helical" evidence="1">
    <location>
        <begin position="119"/>
        <end position="140"/>
    </location>
</feature>
<evidence type="ECO:0000256" key="1">
    <source>
        <dbReference type="SAM" id="Phobius"/>
    </source>
</evidence>
<accession>A0A6C2CHI3</accession>
<dbReference type="Gene3D" id="2.60.120.1440">
    <property type="match status" value="1"/>
</dbReference>
<keyword evidence="4" id="KW-1185">Reference proteome</keyword>
<keyword evidence="1" id="KW-0472">Membrane</keyword>
<dbReference type="GO" id="GO:0016989">
    <property type="term" value="F:sigma factor antagonist activity"/>
    <property type="evidence" value="ECO:0007669"/>
    <property type="project" value="TreeGrafter"/>
</dbReference>
<protein>
    <submittedName>
        <fullName evidence="3">Iron dicitrate transport regulator FecR</fullName>
    </submittedName>
</protein>
<evidence type="ECO:0000313" key="3">
    <source>
        <dbReference type="EMBL" id="TYC52923.1"/>
    </source>
</evidence>
<sequence length="368" mass="40958">MQKRQSTSKRRRFPSKNTLSGQFARCWHREPKMPTTQQSRQRLFEHALLLIVRQHGAAPDAASFATRELAVWRSRDAAHESACLAALEAWQQTDASTLRDEFSLPPSATSQKRQTRRRLIALLGFGGVPLASGGIGRRFWLQPSFTLLASTGKAQIETHELPDGSRLNLAARSEVAIAYHRNRRLANLVAGEVCFDVAPDAQRPFEIETRHGRVRVLGTAFSVSLLEDGLRVAVARGRVAVWRAGQSPNVVPDTELGAGDAVFVSTTGELRNSRVVPEDIGAWRQGWLVFEGIPLDKAVDRWNDYLANPLEMERRPGLANMRLTGSFPIDNPLAFLKALPRTHPVEVIAHGNGRFLIRQRSSASRDEK</sequence>
<dbReference type="InterPro" id="IPR006860">
    <property type="entry name" value="FecR"/>
</dbReference>
<dbReference type="OrthoDB" id="1100567at2"/>
<name>A0A6C2CHI3_9RHOO</name>
<dbReference type="PIRSF" id="PIRSF018266">
    <property type="entry name" value="FecR"/>
    <property type="match status" value="1"/>
</dbReference>
<dbReference type="Proteomes" id="UP000389128">
    <property type="component" value="Unassembled WGS sequence"/>
</dbReference>
<keyword evidence="1" id="KW-0812">Transmembrane</keyword>
<comment type="caution">
    <text evidence="3">The sequence shown here is derived from an EMBL/GenBank/DDBJ whole genome shotgun (WGS) entry which is preliminary data.</text>
</comment>
<dbReference type="PANTHER" id="PTHR30273">
    <property type="entry name" value="PERIPLASMIC SIGNAL SENSOR AND SIGMA FACTOR ACTIVATOR FECR-RELATED"/>
    <property type="match status" value="1"/>
</dbReference>
<dbReference type="RefSeq" id="WP_148581212.1">
    <property type="nucleotide sequence ID" value="NZ_SDKK01000029.1"/>
</dbReference>
<dbReference type="AlphaFoldDB" id="A0A6C2CHI3"/>
<evidence type="ECO:0000259" key="2">
    <source>
        <dbReference type="Pfam" id="PF04773"/>
    </source>
</evidence>
<evidence type="ECO:0000313" key="4">
    <source>
        <dbReference type="Proteomes" id="UP000389128"/>
    </source>
</evidence>
<organism evidence="3 4">
    <name type="scientific">Zoogloea oleivorans</name>
    <dbReference type="NCBI Taxonomy" id="1552750"/>
    <lineage>
        <taxon>Bacteria</taxon>
        <taxon>Pseudomonadati</taxon>
        <taxon>Pseudomonadota</taxon>
        <taxon>Betaproteobacteria</taxon>
        <taxon>Rhodocyclales</taxon>
        <taxon>Zoogloeaceae</taxon>
        <taxon>Zoogloea</taxon>
    </lineage>
</organism>
<dbReference type="EMBL" id="SDKK01000029">
    <property type="protein sequence ID" value="TYC52923.1"/>
    <property type="molecule type" value="Genomic_DNA"/>
</dbReference>
<reference evidence="3 4" key="1">
    <citation type="submission" date="2019-01" db="EMBL/GenBank/DDBJ databases">
        <title>Zoogloea oleivorans genome sequencing and assembly.</title>
        <authorList>
            <person name="Tancsics A."/>
            <person name="Farkas M."/>
            <person name="Kriszt B."/>
            <person name="Maroti G."/>
            <person name="Horvath B."/>
        </authorList>
    </citation>
    <scope>NUCLEOTIDE SEQUENCE [LARGE SCALE GENOMIC DNA]</scope>
    <source>
        <strain evidence="3 4">Buc</strain>
    </source>
</reference>
<keyword evidence="1" id="KW-1133">Transmembrane helix</keyword>
<dbReference type="PANTHER" id="PTHR30273:SF2">
    <property type="entry name" value="PROTEIN FECR"/>
    <property type="match status" value="1"/>
</dbReference>
<gene>
    <name evidence="3" type="ORF">ETQ85_22000</name>
</gene>
<proteinExistence type="predicted"/>
<dbReference type="InterPro" id="IPR012373">
    <property type="entry name" value="Ferrdict_sens_TM"/>
</dbReference>
<feature type="domain" description="FecR protein" evidence="2">
    <location>
        <begin position="150"/>
        <end position="239"/>
    </location>
</feature>
<dbReference type="Pfam" id="PF04773">
    <property type="entry name" value="FecR"/>
    <property type="match status" value="1"/>
</dbReference>